<dbReference type="Pfam" id="PF19335">
    <property type="entry name" value="HMBD"/>
    <property type="match status" value="2"/>
</dbReference>
<dbReference type="InterPro" id="IPR018303">
    <property type="entry name" value="ATPase_P-typ_P_site"/>
</dbReference>
<dbReference type="InterPro" id="IPR044492">
    <property type="entry name" value="P_typ_ATPase_HD_dom"/>
</dbReference>
<comment type="subcellular location">
    <subcellularLocation>
        <location evidence="1">Cell membrane</location>
        <topology evidence="1">Multi-pass membrane protein</topology>
    </subcellularLocation>
</comment>
<keyword evidence="16" id="KW-1185">Reference proteome</keyword>
<comment type="similarity">
    <text evidence="2 11">Belongs to the cation transport ATPase (P-type) (TC 3.A.3) family. Type IB subfamily.</text>
</comment>
<dbReference type="GO" id="GO:0005524">
    <property type="term" value="F:ATP binding"/>
    <property type="evidence" value="ECO:0007669"/>
    <property type="project" value="UniProtKB-UniRule"/>
</dbReference>
<evidence type="ECO:0000256" key="11">
    <source>
        <dbReference type="RuleBase" id="RU362081"/>
    </source>
</evidence>
<dbReference type="InterPro" id="IPR045800">
    <property type="entry name" value="HMBD"/>
</dbReference>
<dbReference type="InterPro" id="IPR023214">
    <property type="entry name" value="HAD_sf"/>
</dbReference>
<sequence length="782" mass="82775">MSDHAHPVSHDAETTTYVCPMHPEVRQDHPGDCPKCGMHLVPEGQEAHHGGHDHHAHGPQSGAADGRYDSVPEDHDGAVYTCPMHPQVRQTHPGSCPICGMGLELESAAMADAGPNPELVDFTRRFWVGTVLTIPLLILTMAPFLGFSGVREAFGERTTLWIELGLGTPVVLWCGWPFLVRGWNSFRTMNLNMFSLIAMGVSAAWLFSVVAVLVPDIFPAGFRDAEGHVGVYFEAAAVIVTLVLLGQLMELRAREGTGKAIRALLDMAAKTARVIRPDGTEEEIPLEEVLVGDRLRVRPGDKVPVDGVVVEGRSSIDESMISGEPVPVEKVEGDAVTGATINGTGSLVMEATRVGADTMLAQIVEMVSNAQRSRAPIQKYADRVAGYFVPAVIAIAVLSFIAWAVLGPAPALSYALISAVAVLIIACPCALGLATPMSIMTATGRGAQAGVLIKNAEALERFEKVDTLIVDKTGTLTEGKPRLVAVLPERGHDEAEVLRLAASLERGSEHPLAEAIVRGAEERDVKMADAADFEAITGKGVRGVVDGKAVALGNLAMIRDLGLHAGELTAKANTRRDEGETVMFVVLDGEIAGLVGVADPVKDSTPAAIKDLHALGFRVIMATGDNERTARAIGARLGIDEIRADVLPEDKARIIKELQQDGRKVAMAGDGVNDAPALAQADVGIAMGTGADVAIESAGITLVKGDLDGIVRARRLAHATMRNIRQNLFFALIYNASGVPVAAGVLFPVFGILISPMFAAFAMSASSISVVLNSLRLRAARI</sequence>
<dbReference type="EMBL" id="FNYY01000009">
    <property type="protein sequence ID" value="SEJ71316.1"/>
    <property type="molecule type" value="Genomic_DNA"/>
</dbReference>
<evidence type="ECO:0000256" key="1">
    <source>
        <dbReference type="ARBA" id="ARBA00004651"/>
    </source>
</evidence>
<organism evidence="15 16">
    <name type="scientific">Marinovum algicola</name>
    <dbReference type="NCBI Taxonomy" id="42444"/>
    <lineage>
        <taxon>Bacteria</taxon>
        <taxon>Pseudomonadati</taxon>
        <taxon>Pseudomonadota</taxon>
        <taxon>Alphaproteobacteria</taxon>
        <taxon>Rhodobacterales</taxon>
        <taxon>Roseobacteraceae</taxon>
        <taxon>Marinovum</taxon>
    </lineage>
</organism>
<evidence type="ECO:0000256" key="10">
    <source>
        <dbReference type="ARBA" id="ARBA00023136"/>
    </source>
</evidence>
<feature type="transmembrane region" description="Helical" evidence="11">
    <location>
        <begin position="412"/>
        <end position="435"/>
    </location>
</feature>
<dbReference type="NCBIfam" id="TIGR01511">
    <property type="entry name" value="ATPase-IB1_Cu"/>
    <property type="match status" value="1"/>
</dbReference>
<dbReference type="Pfam" id="PF00702">
    <property type="entry name" value="Hydrolase"/>
    <property type="match status" value="1"/>
</dbReference>
<keyword evidence="6 11" id="KW-0547">Nucleotide-binding</keyword>
<keyword evidence="10 11" id="KW-0472">Membrane</keyword>
<evidence type="ECO:0000313" key="15">
    <source>
        <dbReference type="EMBL" id="SEJ71316.1"/>
    </source>
</evidence>
<dbReference type="SFLD" id="SFLDG00002">
    <property type="entry name" value="C1.7:_P-type_atpase_like"/>
    <property type="match status" value="1"/>
</dbReference>
<feature type="region of interest" description="Disordered" evidence="12">
    <location>
        <begin position="44"/>
        <end position="70"/>
    </location>
</feature>
<evidence type="ECO:0000256" key="12">
    <source>
        <dbReference type="SAM" id="MobiDB-lite"/>
    </source>
</evidence>
<keyword evidence="5 11" id="KW-0479">Metal-binding</keyword>
<feature type="transmembrane region" description="Helical" evidence="11">
    <location>
        <begin position="126"/>
        <end position="147"/>
    </location>
</feature>
<dbReference type="AlphaFoldDB" id="A0A975WB61"/>
<feature type="domain" description="P-type ATPase A" evidence="13">
    <location>
        <begin position="267"/>
        <end position="367"/>
    </location>
</feature>
<evidence type="ECO:0000313" key="16">
    <source>
        <dbReference type="Proteomes" id="UP000182932"/>
    </source>
</evidence>
<dbReference type="GO" id="GO:0055070">
    <property type="term" value="P:copper ion homeostasis"/>
    <property type="evidence" value="ECO:0007669"/>
    <property type="project" value="TreeGrafter"/>
</dbReference>
<evidence type="ECO:0000259" key="14">
    <source>
        <dbReference type="Pfam" id="PF19335"/>
    </source>
</evidence>
<comment type="caution">
    <text evidence="15">The sequence shown here is derived from an EMBL/GenBank/DDBJ whole genome shotgun (WGS) entry which is preliminary data.</text>
</comment>
<dbReference type="GO" id="GO:0060003">
    <property type="term" value="P:copper ion export"/>
    <property type="evidence" value="ECO:0007669"/>
    <property type="project" value="UniProtKB-ARBA"/>
</dbReference>
<dbReference type="NCBIfam" id="TIGR01525">
    <property type="entry name" value="ATPase-IB_hvy"/>
    <property type="match status" value="1"/>
</dbReference>
<dbReference type="FunFam" id="2.70.150.10:FF:000020">
    <property type="entry name" value="Copper-exporting P-type ATPase A"/>
    <property type="match status" value="1"/>
</dbReference>
<evidence type="ECO:0000256" key="6">
    <source>
        <dbReference type="ARBA" id="ARBA00022741"/>
    </source>
</evidence>
<keyword evidence="7 11" id="KW-0067">ATP-binding</keyword>
<keyword evidence="8" id="KW-1278">Translocase</keyword>
<evidence type="ECO:0000259" key="13">
    <source>
        <dbReference type="Pfam" id="PF00122"/>
    </source>
</evidence>
<feature type="transmembrane region" description="Helical" evidence="11">
    <location>
        <begin position="229"/>
        <end position="249"/>
    </location>
</feature>
<dbReference type="InterPro" id="IPR036412">
    <property type="entry name" value="HAD-like_sf"/>
</dbReference>
<dbReference type="Gene3D" id="3.40.50.1000">
    <property type="entry name" value="HAD superfamily/HAD-like"/>
    <property type="match status" value="1"/>
</dbReference>
<evidence type="ECO:0000256" key="8">
    <source>
        <dbReference type="ARBA" id="ARBA00022967"/>
    </source>
</evidence>
<dbReference type="InterPro" id="IPR001757">
    <property type="entry name" value="P_typ_ATPase"/>
</dbReference>
<dbReference type="Pfam" id="PF00122">
    <property type="entry name" value="E1-E2_ATPase"/>
    <property type="match status" value="1"/>
</dbReference>
<dbReference type="NCBIfam" id="TIGR01494">
    <property type="entry name" value="ATPase_P-type"/>
    <property type="match status" value="1"/>
</dbReference>
<dbReference type="GO" id="GO:0005886">
    <property type="term" value="C:plasma membrane"/>
    <property type="evidence" value="ECO:0007669"/>
    <property type="project" value="UniProtKB-SubCell"/>
</dbReference>
<evidence type="ECO:0000256" key="9">
    <source>
        <dbReference type="ARBA" id="ARBA00022989"/>
    </source>
</evidence>
<dbReference type="InterPro" id="IPR059000">
    <property type="entry name" value="ATPase_P-type_domA"/>
</dbReference>
<dbReference type="GO" id="GO:0005507">
    <property type="term" value="F:copper ion binding"/>
    <property type="evidence" value="ECO:0007669"/>
    <property type="project" value="TreeGrafter"/>
</dbReference>
<feature type="transmembrane region" description="Helical" evidence="11">
    <location>
        <begin position="753"/>
        <end position="775"/>
    </location>
</feature>
<keyword evidence="4 11" id="KW-0812">Transmembrane</keyword>
<feature type="transmembrane region" description="Helical" evidence="11">
    <location>
        <begin position="159"/>
        <end position="179"/>
    </location>
</feature>
<dbReference type="SUPFAM" id="SSF81653">
    <property type="entry name" value="Calcium ATPase, transduction domain A"/>
    <property type="match status" value="1"/>
</dbReference>
<dbReference type="InterPro" id="IPR027256">
    <property type="entry name" value="P-typ_ATPase_IB"/>
</dbReference>
<dbReference type="InterPro" id="IPR008250">
    <property type="entry name" value="ATPase_P-typ_transduc_dom_A_sf"/>
</dbReference>
<gene>
    <name evidence="15" type="ORF">SAMN04487940_10979</name>
</gene>
<feature type="domain" description="Heavy metal binding" evidence="14">
    <location>
        <begin position="17"/>
        <end position="42"/>
    </location>
</feature>
<feature type="domain" description="Heavy metal binding" evidence="14">
    <location>
        <begin position="79"/>
        <end position="103"/>
    </location>
</feature>
<dbReference type="Gene3D" id="2.70.150.10">
    <property type="entry name" value="Calcium-transporting ATPase, cytoplasmic transduction domain A"/>
    <property type="match status" value="1"/>
</dbReference>
<evidence type="ECO:0000256" key="4">
    <source>
        <dbReference type="ARBA" id="ARBA00022692"/>
    </source>
</evidence>
<dbReference type="GO" id="GO:0043682">
    <property type="term" value="F:P-type divalent copper transporter activity"/>
    <property type="evidence" value="ECO:0007669"/>
    <property type="project" value="TreeGrafter"/>
</dbReference>
<accession>A0A975WB61</accession>
<dbReference type="GO" id="GO:0016887">
    <property type="term" value="F:ATP hydrolysis activity"/>
    <property type="evidence" value="ECO:0007669"/>
    <property type="project" value="InterPro"/>
</dbReference>
<dbReference type="PANTHER" id="PTHR43520">
    <property type="entry name" value="ATP7, ISOFORM B"/>
    <property type="match status" value="1"/>
</dbReference>
<protein>
    <submittedName>
        <fullName evidence="15">Cu+-exporting ATPase</fullName>
    </submittedName>
</protein>
<evidence type="ECO:0000256" key="7">
    <source>
        <dbReference type="ARBA" id="ARBA00022840"/>
    </source>
</evidence>
<dbReference type="Proteomes" id="UP000182932">
    <property type="component" value="Unassembled WGS sequence"/>
</dbReference>
<dbReference type="PANTHER" id="PTHR43520:SF8">
    <property type="entry name" value="P-TYPE CU(+) TRANSPORTER"/>
    <property type="match status" value="1"/>
</dbReference>
<feature type="transmembrane region" description="Helical" evidence="11">
    <location>
        <begin position="191"/>
        <end position="214"/>
    </location>
</feature>
<dbReference type="PRINTS" id="PR00119">
    <property type="entry name" value="CATATPASE"/>
</dbReference>
<keyword evidence="9 11" id="KW-1133">Transmembrane helix</keyword>
<feature type="transmembrane region" description="Helical" evidence="11">
    <location>
        <begin position="384"/>
        <end position="406"/>
    </location>
</feature>
<name>A0A975WB61_9RHOB</name>
<keyword evidence="3 11" id="KW-1003">Cell membrane</keyword>
<dbReference type="SUPFAM" id="SSF81665">
    <property type="entry name" value="Calcium ATPase, transmembrane domain M"/>
    <property type="match status" value="1"/>
</dbReference>
<evidence type="ECO:0000256" key="3">
    <source>
        <dbReference type="ARBA" id="ARBA00022475"/>
    </source>
</evidence>
<evidence type="ECO:0000256" key="5">
    <source>
        <dbReference type="ARBA" id="ARBA00022723"/>
    </source>
</evidence>
<dbReference type="Gene3D" id="3.40.1110.10">
    <property type="entry name" value="Calcium-transporting ATPase, cytoplasmic domain N"/>
    <property type="match status" value="1"/>
</dbReference>
<dbReference type="SFLD" id="SFLDS00003">
    <property type="entry name" value="Haloacid_Dehalogenase"/>
    <property type="match status" value="1"/>
</dbReference>
<dbReference type="PRINTS" id="PR00943">
    <property type="entry name" value="CUATPASE"/>
</dbReference>
<dbReference type="SUPFAM" id="SSF56784">
    <property type="entry name" value="HAD-like"/>
    <property type="match status" value="1"/>
</dbReference>
<feature type="transmembrane region" description="Helical" evidence="11">
    <location>
        <begin position="728"/>
        <end position="747"/>
    </location>
</feature>
<dbReference type="PROSITE" id="PS00154">
    <property type="entry name" value="ATPASE_E1_E2"/>
    <property type="match status" value="1"/>
</dbReference>
<evidence type="ECO:0000256" key="2">
    <source>
        <dbReference type="ARBA" id="ARBA00006024"/>
    </source>
</evidence>
<dbReference type="InterPro" id="IPR023298">
    <property type="entry name" value="ATPase_P-typ_TM_dom_sf"/>
</dbReference>
<reference evidence="15 16" key="1">
    <citation type="submission" date="2016-10" db="EMBL/GenBank/DDBJ databases">
        <authorList>
            <person name="Varghese N."/>
            <person name="Submissions S."/>
        </authorList>
    </citation>
    <scope>NUCLEOTIDE SEQUENCE [LARGE SCALE GENOMIC DNA]</scope>
    <source>
        <strain evidence="15 16">FF3</strain>
    </source>
</reference>
<dbReference type="SFLD" id="SFLDF00027">
    <property type="entry name" value="p-type_atpase"/>
    <property type="match status" value="1"/>
</dbReference>
<proteinExistence type="inferred from homology"/>
<dbReference type="CDD" id="cd02094">
    <property type="entry name" value="P-type_ATPase_Cu-like"/>
    <property type="match status" value="1"/>
</dbReference>
<dbReference type="InterPro" id="IPR023299">
    <property type="entry name" value="ATPase_P-typ_cyto_dom_N"/>
</dbReference>